<organism evidence="6 7">
    <name type="scientific">Vibrio scophthalmi</name>
    <dbReference type="NCBI Taxonomy" id="45658"/>
    <lineage>
        <taxon>Bacteria</taxon>
        <taxon>Pseudomonadati</taxon>
        <taxon>Pseudomonadota</taxon>
        <taxon>Gammaproteobacteria</taxon>
        <taxon>Vibrionales</taxon>
        <taxon>Vibrionaceae</taxon>
        <taxon>Vibrio</taxon>
    </lineage>
</organism>
<gene>
    <name evidence="6" type="primary">rocF</name>
    <name evidence="6" type="ORF">VSVS05_01242</name>
</gene>
<keyword evidence="7" id="KW-1185">Reference proteome</keyword>
<evidence type="ECO:0000256" key="2">
    <source>
        <dbReference type="ARBA" id="ARBA00022801"/>
    </source>
</evidence>
<evidence type="ECO:0000256" key="4">
    <source>
        <dbReference type="PIRSR" id="PIRSR036979-1"/>
    </source>
</evidence>
<dbReference type="STRING" id="45658.VSVS12_01619"/>
<dbReference type="Pfam" id="PF00491">
    <property type="entry name" value="Arginase"/>
    <property type="match status" value="1"/>
</dbReference>
<accession>A0A1B1NNW6</accession>
<keyword evidence="1 4" id="KW-0479">Metal-binding</keyword>
<feature type="binding site" evidence="4">
    <location>
        <position position="107"/>
    </location>
    <ligand>
        <name>Mn(2+)</name>
        <dbReference type="ChEBI" id="CHEBI:29035"/>
        <label>1</label>
    </ligand>
</feature>
<feature type="binding site" evidence="4">
    <location>
        <position position="135"/>
    </location>
    <ligand>
        <name>Mn(2+)</name>
        <dbReference type="ChEBI" id="CHEBI:29035"/>
        <label>1</label>
    </ligand>
</feature>
<evidence type="ECO:0000256" key="5">
    <source>
        <dbReference type="PROSITE-ProRule" id="PRU00742"/>
    </source>
</evidence>
<proteinExistence type="inferred from homology"/>
<feature type="binding site" evidence="4">
    <location>
        <position position="137"/>
    </location>
    <ligand>
        <name>Mn(2+)</name>
        <dbReference type="ChEBI" id="CHEBI:29035"/>
        <label>1</label>
    </ligand>
</feature>
<dbReference type="PATRIC" id="fig|45658.6.peg.1577"/>
<dbReference type="GeneID" id="96873777"/>
<evidence type="ECO:0000313" key="7">
    <source>
        <dbReference type="Proteomes" id="UP000092528"/>
    </source>
</evidence>
<dbReference type="Proteomes" id="UP000092528">
    <property type="component" value="Chromosome 1"/>
</dbReference>
<sequence>MPRTFDVIGAPFNQLGCYPTSENTVEGLRRLNEGSWMGLTEWMAVRNQRWGADIRDLGDVQPTQKVLDMIAQAQKELALKHYCDELKNKVIASYQNQRVPITLGGDHSIAVGTVQAALEYYQKQQGKRVAVIWVDAHADCNNSLASNLHGKPLALLMDQYSHNGWQVEPALALNPRDVYYVAVRDLMPNEHQLMQRYDMVNFDMAMIESLGIDWVLKQLLAKVEQEYDHVYLSFDYDALDGSVFRSCATPNVGGLSAREALHLVYGIAQHPKFIGADFVEYLPEKEGEEVSKELMIKLIDAVWGFRA</sequence>
<keyword evidence="3 4" id="KW-0464">Manganese</keyword>
<reference evidence="6 7" key="1">
    <citation type="submission" date="2016-07" db="EMBL/GenBank/DDBJ databases">
        <title>Genome sequencing of Vibrio scophthalmi strain VS-05, an isolated from Paralichthys olivaceus.</title>
        <authorList>
            <person name="Han H.-J."/>
        </authorList>
    </citation>
    <scope>NUCLEOTIDE SEQUENCE [LARGE SCALE GENOMIC DNA]</scope>
    <source>
        <strain evidence="6 7">VS-05</strain>
    </source>
</reference>
<comment type="cofactor">
    <cofactor evidence="4">
        <name>Mn(2+)</name>
        <dbReference type="ChEBI" id="CHEBI:29035"/>
    </cofactor>
    <text evidence="4">Binds 2 manganese ions per subunit.</text>
</comment>
<evidence type="ECO:0000256" key="1">
    <source>
        <dbReference type="ARBA" id="ARBA00022723"/>
    </source>
</evidence>
<dbReference type="InterPro" id="IPR006035">
    <property type="entry name" value="Ureohydrolase"/>
</dbReference>
<feature type="binding site" evidence="4">
    <location>
        <position position="235"/>
    </location>
    <ligand>
        <name>Mn(2+)</name>
        <dbReference type="ChEBI" id="CHEBI:29035"/>
        <label>1</label>
    </ligand>
</feature>
<comment type="similarity">
    <text evidence="5">Belongs to the arginase family.</text>
</comment>
<dbReference type="GO" id="GO:0005829">
    <property type="term" value="C:cytosol"/>
    <property type="evidence" value="ECO:0007669"/>
    <property type="project" value="TreeGrafter"/>
</dbReference>
<dbReference type="PROSITE" id="PS51409">
    <property type="entry name" value="ARGINASE_2"/>
    <property type="match status" value="1"/>
</dbReference>
<dbReference type="GO" id="GO:0004053">
    <property type="term" value="F:arginase activity"/>
    <property type="evidence" value="ECO:0007669"/>
    <property type="project" value="UniProtKB-EC"/>
</dbReference>
<dbReference type="InterPro" id="IPR023696">
    <property type="entry name" value="Ureohydrolase_dom_sf"/>
</dbReference>
<keyword evidence="2 6" id="KW-0378">Hydrolase</keyword>
<dbReference type="PIRSF" id="PIRSF036979">
    <property type="entry name" value="Arginase"/>
    <property type="match status" value="1"/>
</dbReference>
<dbReference type="RefSeq" id="WP_065430337.1">
    <property type="nucleotide sequence ID" value="NZ_CP016307.1"/>
</dbReference>
<dbReference type="EC" id="3.5.3.1" evidence="6"/>
<dbReference type="PANTHER" id="PTHR43782:SF3">
    <property type="entry name" value="ARGINASE"/>
    <property type="match status" value="1"/>
</dbReference>
<dbReference type="AlphaFoldDB" id="A0A1B1NNW6"/>
<dbReference type="KEGG" id="vsc:VSVS12_01619"/>
<dbReference type="Gene3D" id="3.40.800.10">
    <property type="entry name" value="Ureohydrolase domain"/>
    <property type="match status" value="1"/>
</dbReference>
<evidence type="ECO:0000256" key="3">
    <source>
        <dbReference type="ARBA" id="ARBA00023211"/>
    </source>
</evidence>
<evidence type="ECO:0000313" key="6">
    <source>
        <dbReference type="EMBL" id="ANU36369.1"/>
    </source>
</evidence>
<name>A0A1B1NNW6_9VIBR</name>
<dbReference type="PANTHER" id="PTHR43782">
    <property type="entry name" value="ARGINASE"/>
    <property type="match status" value="1"/>
</dbReference>
<dbReference type="GO" id="GO:0030145">
    <property type="term" value="F:manganese ion binding"/>
    <property type="evidence" value="ECO:0007669"/>
    <property type="project" value="TreeGrafter"/>
</dbReference>
<feature type="binding site" evidence="4">
    <location>
        <position position="139"/>
    </location>
    <ligand>
        <name>Mn(2+)</name>
        <dbReference type="ChEBI" id="CHEBI:29035"/>
        <label>1</label>
    </ligand>
</feature>
<protein>
    <submittedName>
        <fullName evidence="6">Arginase</fullName>
        <ecNumber evidence="6">3.5.3.1</ecNumber>
    </submittedName>
</protein>
<dbReference type="EMBL" id="CP016414">
    <property type="protein sequence ID" value="ANU36369.1"/>
    <property type="molecule type" value="Genomic_DNA"/>
</dbReference>
<dbReference type="PRINTS" id="PR00116">
    <property type="entry name" value="ARGINASE"/>
</dbReference>
<dbReference type="SUPFAM" id="SSF52768">
    <property type="entry name" value="Arginase/deacetylase"/>
    <property type="match status" value="1"/>
</dbReference>
<feature type="binding site" evidence="4">
    <location>
        <position position="237"/>
    </location>
    <ligand>
        <name>Mn(2+)</name>
        <dbReference type="ChEBI" id="CHEBI:29035"/>
        <label>1</label>
    </ligand>
</feature>